<name>A0A6I9X9T0_9HYME</name>
<protein>
    <submittedName>
        <fullName evidence="3">Uncharacterized protein LOC105429899 isoform X1</fullName>
    </submittedName>
</protein>
<proteinExistence type="predicted"/>
<dbReference type="GeneID" id="105429899"/>
<dbReference type="OrthoDB" id="7700296at2759"/>
<evidence type="ECO:0000313" key="3">
    <source>
        <dbReference type="RefSeq" id="XP_011641446.1"/>
    </source>
</evidence>
<dbReference type="Proteomes" id="UP000504615">
    <property type="component" value="Unplaced"/>
</dbReference>
<feature type="region of interest" description="Disordered" evidence="1">
    <location>
        <begin position="1"/>
        <end position="25"/>
    </location>
</feature>
<evidence type="ECO:0000256" key="1">
    <source>
        <dbReference type="SAM" id="MobiDB-lite"/>
    </source>
</evidence>
<reference evidence="3" key="1">
    <citation type="submission" date="2025-08" db="UniProtKB">
        <authorList>
            <consortium name="RefSeq"/>
        </authorList>
    </citation>
    <scope>IDENTIFICATION</scope>
</reference>
<dbReference type="KEGG" id="pbar:105429899"/>
<dbReference type="AlphaFoldDB" id="A0A6I9X9T0"/>
<accession>A0A6I9X9T0</accession>
<dbReference type="RefSeq" id="XP_011641446.1">
    <property type="nucleotide sequence ID" value="XM_011643144.2"/>
</dbReference>
<gene>
    <name evidence="3" type="primary">LOC105429899</name>
</gene>
<evidence type="ECO:0000313" key="2">
    <source>
        <dbReference type="Proteomes" id="UP000504615"/>
    </source>
</evidence>
<sequence length="163" mass="18433">MSRAKSKFVESKKRGRPSMEFEEASDRIKRRKATDLRNSRSISELLLIIEMSLRSSGAFIAASIIKEITSTTPTRADKYRTALKLSTILAIIEMSDDAALSDVVEGKLSKNQYLLIRNSMKKHNALIYPTYGILKAKVRYYPRDVQVTETHAEVSVQALLNHT</sequence>
<keyword evidence="2" id="KW-1185">Reference proteome</keyword>
<organism evidence="2 3">
    <name type="scientific">Pogonomyrmex barbatus</name>
    <name type="common">red harvester ant</name>
    <dbReference type="NCBI Taxonomy" id="144034"/>
    <lineage>
        <taxon>Eukaryota</taxon>
        <taxon>Metazoa</taxon>
        <taxon>Ecdysozoa</taxon>
        <taxon>Arthropoda</taxon>
        <taxon>Hexapoda</taxon>
        <taxon>Insecta</taxon>
        <taxon>Pterygota</taxon>
        <taxon>Neoptera</taxon>
        <taxon>Endopterygota</taxon>
        <taxon>Hymenoptera</taxon>
        <taxon>Apocrita</taxon>
        <taxon>Aculeata</taxon>
        <taxon>Formicoidea</taxon>
        <taxon>Formicidae</taxon>
        <taxon>Myrmicinae</taxon>
        <taxon>Pogonomyrmex</taxon>
    </lineage>
</organism>